<accession>A0A561ET69</accession>
<evidence type="ECO:0000256" key="3">
    <source>
        <dbReference type="ARBA" id="ARBA00022630"/>
    </source>
</evidence>
<dbReference type="OrthoDB" id="3873770at2"/>
<dbReference type="InterPro" id="IPR009075">
    <property type="entry name" value="AcylCo_DH/oxidase_C"/>
</dbReference>
<dbReference type="AlphaFoldDB" id="A0A561ET69"/>
<dbReference type="Proteomes" id="UP000318416">
    <property type="component" value="Unassembled WGS sequence"/>
</dbReference>
<dbReference type="Pfam" id="PF00441">
    <property type="entry name" value="Acyl-CoA_dh_1"/>
    <property type="match status" value="1"/>
</dbReference>
<dbReference type="PANTHER" id="PTHR48083:SF6">
    <property type="entry name" value="ACYL-COA DEHYDROGENASE 6"/>
    <property type="match status" value="1"/>
</dbReference>
<gene>
    <name evidence="10" type="ORF">FB465_3896</name>
</gene>
<dbReference type="InterPro" id="IPR050741">
    <property type="entry name" value="Acyl-CoA_dehydrogenase"/>
</dbReference>
<keyword evidence="3 6" id="KW-0285">Flavoprotein</keyword>
<keyword evidence="11" id="KW-1185">Reference proteome</keyword>
<dbReference type="Gene3D" id="2.40.110.10">
    <property type="entry name" value="Butyryl-CoA Dehydrogenase, subunit A, domain 2"/>
    <property type="match status" value="1"/>
</dbReference>
<evidence type="ECO:0000256" key="5">
    <source>
        <dbReference type="ARBA" id="ARBA00023002"/>
    </source>
</evidence>
<dbReference type="InterPro" id="IPR037069">
    <property type="entry name" value="AcylCoA_DH/ox_N_sf"/>
</dbReference>
<dbReference type="InterPro" id="IPR036250">
    <property type="entry name" value="AcylCo_DH-like_C"/>
</dbReference>
<feature type="domain" description="Acyl-CoA dehydrogenase/oxidase C-terminal" evidence="7">
    <location>
        <begin position="240"/>
        <end position="384"/>
    </location>
</feature>
<dbReference type="GO" id="GO:0005737">
    <property type="term" value="C:cytoplasm"/>
    <property type="evidence" value="ECO:0007669"/>
    <property type="project" value="TreeGrafter"/>
</dbReference>
<proteinExistence type="inferred from homology"/>
<dbReference type="PROSITE" id="PS00072">
    <property type="entry name" value="ACYL_COA_DH_1"/>
    <property type="match status" value="1"/>
</dbReference>
<evidence type="ECO:0000256" key="6">
    <source>
        <dbReference type="RuleBase" id="RU362125"/>
    </source>
</evidence>
<dbReference type="SUPFAM" id="SSF56645">
    <property type="entry name" value="Acyl-CoA dehydrogenase NM domain-like"/>
    <property type="match status" value="1"/>
</dbReference>
<dbReference type="InterPro" id="IPR006091">
    <property type="entry name" value="Acyl-CoA_Oxase/DH_mid-dom"/>
</dbReference>
<dbReference type="GO" id="GO:0033539">
    <property type="term" value="P:fatty acid beta-oxidation using acyl-CoA dehydrogenase"/>
    <property type="evidence" value="ECO:0007669"/>
    <property type="project" value="TreeGrafter"/>
</dbReference>
<dbReference type="Gene3D" id="1.20.140.10">
    <property type="entry name" value="Butyryl-CoA Dehydrogenase, subunit A, domain 3"/>
    <property type="match status" value="1"/>
</dbReference>
<evidence type="ECO:0000256" key="2">
    <source>
        <dbReference type="ARBA" id="ARBA00009347"/>
    </source>
</evidence>
<feature type="domain" description="Acyl-CoA dehydrogenase/oxidase N-terminal" evidence="9">
    <location>
        <begin position="12"/>
        <end position="125"/>
    </location>
</feature>
<evidence type="ECO:0000256" key="1">
    <source>
        <dbReference type="ARBA" id="ARBA00001974"/>
    </source>
</evidence>
<protein>
    <submittedName>
        <fullName evidence="10">Citronellyl-CoA dehydrogenase</fullName>
    </submittedName>
</protein>
<keyword evidence="5 6" id="KW-0560">Oxidoreductase</keyword>
<reference evidence="10 11" key="1">
    <citation type="submission" date="2019-06" db="EMBL/GenBank/DDBJ databases">
        <title>Sequencing the genomes of 1000 actinobacteria strains.</title>
        <authorList>
            <person name="Klenk H.-P."/>
        </authorList>
    </citation>
    <scope>NUCLEOTIDE SEQUENCE [LARGE SCALE GENOMIC DNA]</scope>
    <source>
        <strain evidence="10 11">DSM 41649</strain>
    </source>
</reference>
<dbReference type="Pfam" id="PF02771">
    <property type="entry name" value="Acyl-CoA_dh_N"/>
    <property type="match status" value="1"/>
</dbReference>
<evidence type="ECO:0000256" key="4">
    <source>
        <dbReference type="ARBA" id="ARBA00022827"/>
    </source>
</evidence>
<dbReference type="GO" id="GO:0050660">
    <property type="term" value="F:flavin adenine dinucleotide binding"/>
    <property type="evidence" value="ECO:0007669"/>
    <property type="project" value="InterPro"/>
</dbReference>
<dbReference type="GO" id="GO:0003995">
    <property type="term" value="F:acyl-CoA dehydrogenase activity"/>
    <property type="evidence" value="ECO:0007669"/>
    <property type="project" value="InterPro"/>
</dbReference>
<comment type="caution">
    <text evidence="10">The sequence shown here is derived from an EMBL/GenBank/DDBJ whole genome shotgun (WGS) entry which is preliminary data.</text>
</comment>
<dbReference type="PIRSF" id="PIRSF016578">
    <property type="entry name" value="HsaA"/>
    <property type="match status" value="1"/>
</dbReference>
<dbReference type="InterPro" id="IPR009100">
    <property type="entry name" value="AcylCoA_DH/oxidase_NM_dom_sf"/>
</dbReference>
<evidence type="ECO:0000259" key="9">
    <source>
        <dbReference type="Pfam" id="PF02771"/>
    </source>
</evidence>
<evidence type="ECO:0000259" key="7">
    <source>
        <dbReference type="Pfam" id="PF00441"/>
    </source>
</evidence>
<dbReference type="RefSeq" id="WP_145792236.1">
    <property type="nucleotide sequence ID" value="NZ_BAAABR010000031.1"/>
</dbReference>
<name>A0A561ET69_9ACTN</name>
<comment type="similarity">
    <text evidence="2 6">Belongs to the acyl-CoA dehydrogenase family.</text>
</comment>
<dbReference type="Gene3D" id="1.10.540.10">
    <property type="entry name" value="Acyl-CoA dehydrogenase/oxidase, N-terminal domain"/>
    <property type="match status" value="1"/>
</dbReference>
<dbReference type="EMBL" id="VIVR01000001">
    <property type="protein sequence ID" value="TWE18805.1"/>
    <property type="molecule type" value="Genomic_DNA"/>
</dbReference>
<evidence type="ECO:0000259" key="8">
    <source>
        <dbReference type="Pfam" id="PF02770"/>
    </source>
</evidence>
<dbReference type="InterPro" id="IPR006089">
    <property type="entry name" value="Acyl-CoA_DH_CS"/>
</dbReference>
<sequence>MTLQGTRTGWFTPAQEELRRELADHLATEVEPRIADWEAAGRFPLREVLTGLADRGWLGMRFPEAVGGRGGSAWDHAVFAESLGGLSSDSVGMAITVHNDMVAPMIADSGREDAVERFLRPALTGRSVLAHAVSEAGAGSDVAAVAATATPVDGGYLLSGTKRWVVGGLYADAFAVLARLPEARGPFGHVLLMVPGDVEGVRALPGAPTLGLRAAGVAGTVEFDRVFVPEAHRLGGHGLGLVVQLRQFEQERIISACRALAISSRLLDRTQERLAERTSFGAPIGTRQDVAFRLSRLRAEVESARQLAYTAIDRWQNGGEHRSASAAVKLRSSRLARTVARECLHLHGSVGQLASNPANRAFRDARLFSISTGSDEMMMTTLARLAGWDD</sequence>
<evidence type="ECO:0000313" key="10">
    <source>
        <dbReference type="EMBL" id="TWE18805.1"/>
    </source>
</evidence>
<dbReference type="InterPro" id="IPR046373">
    <property type="entry name" value="Acyl-CoA_Oxase/DH_mid-dom_sf"/>
</dbReference>
<organism evidence="10 11">
    <name type="scientific">Kitasatospora atroaurantiaca</name>
    <dbReference type="NCBI Taxonomy" id="285545"/>
    <lineage>
        <taxon>Bacteria</taxon>
        <taxon>Bacillati</taxon>
        <taxon>Actinomycetota</taxon>
        <taxon>Actinomycetes</taxon>
        <taxon>Kitasatosporales</taxon>
        <taxon>Streptomycetaceae</taxon>
        <taxon>Kitasatospora</taxon>
    </lineage>
</organism>
<evidence type="ECO:0000313" key="11">
    <source>
        <dbReference type="Proteomes" id="UP000318416"/>
    </source>
</evidence>
<dbReference type="PANTHER" id="PTHR48083">
    <property type="entry name" value="MEDIUM-CHAIN SPECIFIC ACYL-COA DEHYDROGENASE, MITOCHONDRIAL-RELATED"/>
    <property type="match status" value="1"/>
</dbReference>
<dbReference type="SUPFAM" id="SSF47203">
    <property type="entry name" value="Acyl-CoA dehydrogenase C-terminal domain-like"/>
    <property type="match status" value="1"/>
</dbReference>
<dbReference type="Pfam" id="PF02770">
    <property type="entry name" value="Acyl-CoA_dh_M"/>
    <property type="match status" value="1"/>
</dbReference>
<keyword evidence="4 6" id="KW-0274">FAD</keyword>
<comment type="cofactor">
    <cofactor evidence="1 6">
        <name>FAD</name>
        <dbReference type="ChEBI" id="CHEBI:57692"/>
    </cofactor>
</comment>
<feature type="domain" description="Acyl-CoA oxidase/dehydrogenase middle" evidence="8">
    <location>
        <begin position="131"/>
        <end position="226"/>
    </location>
</feature>
<dbReference type="InterPro" id="IPR013786">
    <property type="entry name" value="AcylCoA_DH/ox_N"/>
</dbReference>